<dbReference type="PANTHER" id="PTHR23092">
    <property type="entry name" value="POLY(A) RNA POLYMERASE"/>
    <property type="match status" value="1"/>
</dbReference>
<feature type="compositionally biased region" description="Pro residues" evidence="3">
    <location>
        <begin position="2025"/>
        <end position="2037"/>
    </location>
</feature>
<dbReference type="InterPro" id="IPR045862">
    <property type="entry name" value="Trf4-like"/>
</dbReference>
<dbReference type="Proteomes" id="UP000232323">
    <property type="component" value="Unassembled WGS sequence"/>
</dbReference>
<dbReference type="SUPFAM" id="SSF56784">
    <property type="entry name" value="HAD-like"/>
    <property type="match status" value="1"/>
</dbReference>
<keyword evidence="1" id="KW-0479">Metal-binding</keyword>
<dbReference type="InterPro" id="IPR023214">
    <property type="entry name" value="HAD_sf"/>
</dbReference>
<dbReference type="Pfam" id="PF03828">
    <property type="entry name" value="PAP_assoc"/>
    <property type="match status" value="1"/>
</dbReference>
<feature type="region of interest" description="Disordered" evidence="3">
    <location>
        <begin position="306"/>
        <end position="336"/>
    </location>
</feature>
<proteinExistence type="predicted"/>
<dbReference type="GO" id="GO:0005730">
    <property type="term" value="C:nucleolus"/>
    <property type="evidence" value="ECO:0007669"/>
    <property type="project" value="TreeGrafter"/>
</dbReference>
<dbReference type="GO" id="GO:0003729">
    <property type="term" value="F:mRNA binding"/>
    <property type="evidence" value="ECO:0007669"/>
    <property type="project" value="TreeGrafter"/>
</dbReference>
<feature type="region of interest" description="Disordered" evidence="3">
    <location>
        <begin position="1914"/>
        <end position="1979"/>
    </location>
</feature>
<evidence type="ECO:0000256" key="2">
    <source>
        <dbReference type="ARBA" id="ARBA00022842"/>
    </source>
</evidence>
<dbReference type="STRING" id="1157962.A0A250XHG3"/>
<dbReference type="GO" id="GO:0031123">
    <property type="term" value="P:RNA 3'-end processing"/>
    <property type="evidence" value="ECO:0007669"/>
    <property type="project" value="TreeGrafter"/>
</dbReference>
<feature type="compositionally biased region" description="Basic and acidic residues" evidence="3">
    <location>
        <begin position="1630"/>
        <end position="1654"/>
    </location>
</feature>
<protein>
    <recommendedName>
        <fullName evidence="4">PAP-associated domain-containing protein</fullName>
    </recommendedName>
</protein>
<feature type="region of interest" description="Disordered" evidence="3">
    <location>
        <begin position="2011"/>
        <end position="2091"/>
    </location>
</feature>
<gene>
    <name evidence="5" type="ORF">CEUSTIGMA_g9788.t1</name>
</gene>
<dbReference type="Gene3D" id="3.40.50.1000">
    <property type="entry name" value="HAD superfamily/HAD-like"/>
    <property type="match status" value="1"/>
</dbReference>
<dbReference type="GO" id="GO:0031499">
    <property type="term" value="C:TRAMP complex"/>
    <property type="evidence" value="ECO:0007669"/>
    <property type="project" value="TreeGrafter"/>
</dbReference>
<feature type="region of interest" description="Disordered" evidence="3">
    <location>
        <begin position="1"/>
        <end position="27"/>
    </location>
</feature>
<keyword evidence="2" id="KW-0460">Magnesium</keyword>
<dbReference type="Gene3D" id="1.10.1410.10">
    <property type="match status" value="1"/>
</dbReference>
<dbReference type="SUPFAM" id="SSF81301">
    <property type="entry name" value="Nucleotidyltransferase"/>
    <property type="match status" value="1"/>
</dbReference>
<dbReference type="GO" id="GO:0043634">
    <property type="term" value="P:polyadenylation-dependent ncRNA catabolic process"/>
    <property type="evidence" value="ECO:0007669"/>
    <property type="project" value="TreeGrafter"/>
</dbReference>
<dbReference type="GO" id="GO:1990817">
    <property type="term" value="F:poly(A) RNA polymerase activity"/>
    <property type="evidence" value="ECO:0007669"/>
    <property type="project" value="InterPro"/>
</dbReference>
<dbReference type="OrthoDB" id="3512845at2759"/>
<accession>A0A250XHG3</accession>
<evidence type="ECO:0000259" key="4">
    <source>
        <dbReference type="Pfam" id="PF03828"/>
    </source>
</evidence>
<dbReference type="InterPro" id="IPR002058">
    <property type="entry name" value="PAP_assoc"/>
</dbReference>
<evidence type="ECO:0000313" key="5">
    <source>
        <dbReference type="EMBL" id="GAX82359.1"/>
    </source>
</evidence>
<evidence type="ECO:0000313" key="6">
    <source>
        <dbReference type="Proteomes" id="UP000232323"/>
    </source>
</evidence>
<feature type="compositionally biased region" description="Basic and acidic residues" evidence="3">
    <location>
        <begin position="1567"/>
        <end position="1585"/>
    </location>
</feature>
<dbReference type="PANTHER" id="PTHR23092:SF15">
    <property type="entry name" value="INACTIVE NON-CANONICAL POLY(A) RNA POLYMERASE PROTEIN TRF4-2-RELATED"/>
    <property type="match status" value="1"/>
</dbReference>
<sequence length="2381" mass="251583">MLRLSSGVLTAETEKYDSSKGGSRPELRLRPQVEHLLSLLPYYSLGVYSSSTLKTVMRALGAFQYHLTSCAKKIRAEGHLTIPPGGVESVFQVILHRDHCIPDDNWQLRPGGQAFDTLKPLSYHGLDLTSTILVDNHAHKVFPGEERNMLVLKEWEHEADGGVLCWHMLLNQLKACAEAKDLRPLVPVVQSSITIAMGAIKHALAAAEDVAGGWPVDLTWYQASAAAVELSHLLAAAGSIKDPLPSDCPSSGTCPGSNLLPCTAGIAPDQIKDAVKASVRLAIAKRAQVDDDSTALAHHVATKDTSDYRSTAIRNTPHQQQSEAGGSARPRGKATAAAAAATADLYPELPVPQGYPSSAQALYEDMYVSACLVPQSTATAASAEEDVLMMGPAADRDHDHREVEDCVPVPVDKSSPNENAGQEPLYCNEDHACRNMKKSDSPVVRGLSLLHREVKRLALELLPTDEELEESCLQPLQMVERAVRTLSPEARVVVVGSKSCGLDLPDSDLNICIQGTVGTFQSSCTHSTSSGPKNTAASSPDNSNRVLVSQYLKRLQHVLHSMWYCTSMSVVQHPLANVSCAHKQTSFLRGMLHQTIAPAGGTTTATATAAATATCNVQKQWRAPPVWVTISVSLQQAGAHTAVAVAAANRKAAAENPVYHALVPTVKALLREQGVDDSSSDAAVHVDIAGVDDSSSDAAVHVDIAGVDDSSSDAAVHVDIAGADDSSSDAAVHVDIAGVDDSSSDAAVHVDIAGLLKVGREPGLSGHAVSLMVWAHLMCEGVVHTPPIMPGSIDEEEVRRQSGLTSVHVVHAEHGEGMIKMQPAESVQGPPGRASSAAAEAVVPPESDSAGGEVIEAVLVHEKTAATAGSSGGSGDHVEISGDASADKEKLQGCHEADTTVTEIVDEERNGVIVKPSLRHDEEMVPLVSCGVELNGHPAVKHHQSDPAGDEEAVPITVAELDVVPPAGAEGVVLTAGTAVAVWAEPAGSEGVVTVAAKMAIAKSSELAVTVGAEDVEVLREGEVIKSHVACMRQALEGRSCTVVGQRAKVDEWDLGVLLLSFMRRYGQLFRYQHDAVSLRLGGIVPRTSWAKPFHKKRYIGRIFIEDPEENGACVESCKVSFQKLRALFVKALEILTKAASNCATATDVSLAGPSSLLRHPSDNPNGHAVFQGGLRKEAGSSAEDGSCTASHIISPSFILLDSILHTNHVLATAHGRGSNHVVHLKQQGGSATSGTATAVQQMLLPLGGNWQPRSIASAAVITALLQPRLQLCTAVTASTMPAESAAAAAGFVSVSLSQENGGLVANKNNDIGESNGTCITLQRCQEDGGLKRPVGQGRPSNATTLRFQDLVVFLSHNKTQQGTQGSHLAIESQEHCSELFTTEDGSSRLLSKGDLIHARSGQDDTSAMSAMGLLRMYQARHGCKVITEESFRHKSDADDALQHATFCCHIRLLIGGSSTDPHRQHQKVLAEGHSQSAESWMAAKEEAAVRLIEELLSNGRVTLEDFLPPAAIAAEGAPSCKAPSDPHLPPVVATLTPTSVVHLGGGDLEQTELQGAASRDPASPASHEHCNEAREDTNEAREDTNEASTKAPLGANAGKGMSTAGQQSTAVKDISTAGVKDPASGCPQELDHDVHCDSSKALDKPLSRGRQEGGQDGAAKHKKRRIDNNSAKDTRSVPAGPAVHVALDAYPKCKELISWLRSSLSACMERLTGGDSPALPSLTPKVILQEWVQRKRNCQVDFLETRAVLKWPAASSLSAPTAATTPSTTAVAAATVGVAVSGGELPNVASSLPSLPRFEGTVVVRSTVTDQVLYGPMTGRANSRKGWQQDAAACLLEDLMVRLALPFSDFSRKRAQVQRTSRTARGALEGGSALRSPPSTLAVSVVPAASTAELDAAGVVENHVPTDAAVAVSGGLGREGGRDAPKHANKQQGLVPPSAHQQAASAGKRRRLAGPGPSAKVGKPLARPGESISHRDLYRQTRLAPPIIHGSTRATAAGGVEASTSRHFTLHDQQPSHQQQGPPSGGPDYPPPPPFPAHHVQASRMLPLRTPDSNQKHKNGPLGTAVQRGSKKRRQGRQPQAILQQPPGRNAFKVEKYHHTAAAAARVQGKSGTVEAGLERLHQRQQQPVASTLGQPGSAAVEYHSSAVNSWSQGMPLPAPAGSHNMEKLPGEQINTNMTAYSNLQHNHIPPQTAPATTSFHYSQQQQQQQHLAYPAALYLEQQQQYHNATAATSVTNNAHYSLLPQDAMAYPQHSLVTLNSAQAAPPSYTLSAPSPNMNSSSGYQRKYGEAEIACLQNAAATNSSGASWSGVVTNSYTPMQLPSGYNYQMTGHLGPPQVSGYHQHSALNPQPTFHNQSNVAAATQQAMAPPAAAWMWHRQ</sequence>
<name>A0A250XHG3_9CHLO</name>
<comment type="caution">
    <text evidence="5">The sequence shown here is derived from an EMBL/GenBank/DDBJ whole genome shotgun (WGS) entry which is preliminary data.</text>
</comment>
<feature type="compositionally biased region" description="Polar residues" evidence="3">
    <location>
        <begin position="308"/>
        <end position="324"/>
    </location>
</feature>
<dbReference type="InterPro" id="IPR043519">
    <property type="entry name" value="NT_sf"/>
</dbReference>
<keyword evidence="6" id="KW-1185">Reference proteome</keyword>
<feature type="region of interest" description="Disordered" evidence="3">
    <location>
        <begin position="1554"/>
        <end position="1678"/>
    </location>
</feature>
<dbReference type="InterPro" id="IPR036412">
    <property type="entry name" value="HAD-like_sf"/>
</dbReference>
<feature type="domain" description="PAP-associated" evidence="4">
    <location>
        <begin position="1054"/>
        <end position="1110"/>
    </location>
</feature>
<dbReference type="EMBL" id="BEGY01000079">
    <property type="protein sequence ID" value="GAX82359.1"/>
    <property type="molecule type" value="Genomic_DNA"/>
</dbReference>
<evidence type="ECO:0000256" key="3">
    <source>
        <dbReference type="SAM" id="MobiDB-lite"/>
    </source>
</evidence>
<evidence type="ECO:0000256" key="1">
    <source>
        <dbReference type="ARBA" id="ARBA00022723"/>
    </source>
</evidence>
<dbReference type="GO" id="GO:0046872">
    <property type="term" value="F:metal ion binding"/>
    <property type="evidence" value="ECO:0007669"/>
    <property type="project" value="UniProtKB-KW"/>
</dbReference>
<feature type="compositionally biased region" description="Basic and acidic residues" evidence="3">
    <location>
        <begin position="1667"/>
        <end position="1676"/>
    </location>
</feature>
<organism evidence="5 6">
    <name type="scientific">Chlamydomonas eustigma</name>
    <dbReference type="NCBI Taxonomy" id="1157962"/>
    <lineage>
        <taxon>Eukaryota</taxon>
        <taxon>Viridiplantae</taxon>
        <taxon>Chlorophyta</taxon>
        <taxon>core chlorophytes</taxon>
        <taxon>Chlorophyceae</taxon>
        <taxon>CS clade</taxon>
        <taxon>Chlamydomonadales</taxon>
        <taxon>Chlamydomonadaceae</taxon>
        <taxon>Chlamydomonas</taxon>
    </lineage>
</organism>
<reference evidence="5 6" key="1">
    <citation type="submission" date="2017-08" db="EMBL/GenBank/DDBJ databases">
        <title>Acidophilic green algal genome provides insights into adaptation to an acidic environment.</title>
        <authorList>
            <person name="Hirooka S."/>
            <person name="Hirose Y."/>
            <person name="Kanesaki Y."/>
            <person name="Higuchi S."/>
            <person name="Fujiwara T."/>
            <person name="Onuma R."/>
            <person name="Era A."/>
            <person name="Ohbayashi R."/>
            <person name="Uzuka A."/>
            <person name="Nozaki H."/>
            <person name="Yoshikawa H."/>
            <person name="Miyagishima S.Y."/>
        </authorList>
    </citation>
    <scope>NUCLEOTIDE SEQUENCE [LARGE SCALE GENOMIC DNA]</scope>
    <source>
        <strain evidence="5 6">NIES-2499</strain>
    </source>
</reference>
<feature type="compositionally biased region" description="Low complexity" evidence="3">
    <location>
        <begin position="2012"/>
        <end position="2023"/>
    </location>
</feature>
<dbReference type="SUPFAM" id="SSF81631">
    <property type="entry name" value="PAP/OAS1 substrate-binding domain"/>
    <property type="match status" value="1"/>
</dbReference>
<feature type="compositionally biased region" description="Basic and acidic residues" evidence="3">
    <location>
        <begin position="12"/>
        <end position="27"/>
    </location>
</feature>